<dbReference type="Proteomes" id="UP001519273">
    <property type="component" value="Unassembled WGS sequence"/>
</dbReference>
<protein>
    <recommendedName>
        <fullName evidence="3">Nucleotidyltransferase family protein</fullName>
    </recommendedName>
</protein>
<proteinExistence type="predicted"/>
<reference evidence="1 2" key="1">
    <citation type="submission" date="2021-03" db="EMBL/GenBank/DDBJ databases">
        <title>Genomic Encyclopedia of Type Strains, Phase IV (KMG-IV): sequencing the most valuable type-strain genomes for metagenomic binning, comparative biology and taxonomic classification.</title>
        <authorList>
            <person name="Goeker M."/>
        </authorList>
    </citation>
    <scope>NUCLEOTIDE SEQUENCE [LARGE SCALE GENOMIC DNA]</scope>
    <source>
        <strain evidence="1 2">DSM 23491</strain>
    </source>
</reference>
<evidence type="ECO:0008006" key="3">
    <source>
        <dbReference type="Google" id="ProtNLM"/>
    </source>
</evidence>
<dbReference type="Pfam" id="PF14907">
    <property type="entry name" value="NTP_transf_5"/>
    <property type="match status" value="1"/>
</dbReference>
<keyword evidence="2" id="KW-1185">Reference proteome</keyword>
<evidence type="ECO:0000313" key="1">
    <source>
        <dbReference type="EMBL" id="MBP1937374.1"/>
    </source>
</evidence>
<accession>A0ABS4H4B6</accession>
<dbReference type="EMBL" id="JAGGKP010000005">
    <property type="protein sequence ID" value="MBP1937374.1"/>
    <property type="molecule type" value="Genomic_DNA"/>
</dbReference>
<organism evidence="1 2">
    <name type="scientific">Paenibacillus sediminis</name>
    <dbReference type="NCBI Taxonomy" id="664909"/>
    <lineage>
        <taxon>Bacteria</taxon>
        <taxon>Bacillati</taxon>
        <taxon>Bacillota</taxon>
        <taxon>Bacilli</taxon>
        <taxon>Bacillales</taxon>
        <taxon>Paenibacillaceae</taxon>
        <taxon>Paenibacillus</taxon>
    </lineage>
</organism>
<gene>
    <name evidence="1" type="ORF">J2Z20_002269</name>
</gene>
<dbReference type="InterPro" id="IPR039498">
    <property type="entry name" value="NTP_transf_5"/>
</dbReference>
<evidence type="ECO:0000313" key="2">
    <source>
        <dbReference type="Proteomes" id="UP001519273"/>
    </source>
</evidence>
<name>A0ABS4H4B6_9BACL</name>
<dbReference type="Gene3D" id="3.30.460.40">
    <property type="match status" value="1"/>
</dbReference>
<sequence length="370" mass="44030">MDTTITFISELYQGQLSPLRDQVEYEHILGDIKCFGAEAQIYHMLREQELMNAVPDFFTKELKRRVDPVLFQNLFIKSEQKKILTAFEQQGIPVIQLKGVWFTERYFKHISARATSDIDLLVHPEDVQKSEDILSELGFHFEEGDPAHFHILLAKSYDNPLYSRLETEIHWNISRQNNSNTEIDYFWSESSLISNYTYVRELSLQQTFYHICLHGISHHMSSLKYILDILQLIHYYGDDMDYERLLHQASSDHNYSKVVLALSLVYKLFPYLQERKPLSVHKKYPLWSMDLARRVMQEQKDIRYFFFRVSSAFATYDTWKHKLSSLRYILFPPQVYFKHEIGEEKSVIKSYFKLYLSVVRTWLNAKSKTL</sequence>
<comment type="caution">
    <text evidence="1">The sequence shown here is derived from an EMBL/GenBank/DDBJ whole genome shotgun (WGS) entry which is preliminary data.</text>
</comment>
<dbReference type="RefSeq" id="WP_209849707.1">
    <property type="nucleotide sequence ID" value="NZ_CBCRVE010000005.1"/>
</dbReference>